<keyword evidence="2" id="KW-1185">Reference proteome</keyword>
<accession>A0ACB8RCL3</accession>
<dbReference type="Proteomes" id="UP000814033">
    <property type="component" value="Unassembled WGS sequence"/>
</dbReference>
<name>A0ACB8RCL3_9AGAM</name>
<evidence type="ECO:0000313" key="2">
    <source>
        <dbReference type="Proteomes" id="UP000814033"/>
    </source>
</evidence>
<evidence type="ECO:0000313" key="1">
    <source>
        <dbReference type="EMBL" id="KAI0041904.1"/>
    </source>
</evidence>
<comment type="caution">
    <text evidence="1">The sequence shown here is derived from an EMBL/GenBank/DDBJ whole genome shotgun (WGS) entry which is preliminary data.</text>
</comment>
<proteinExistence type="predicted"/>
<reference evidence="1" key="1">
    <citation type="submission" date="2021-02" db="EMBL/GenBank/DDBJ databases">
        <authorList>
            <consortium name="DOE Joint Genome Institute"/>
            <person name="Ahrendt S."/>
            <person name="Looney B.P."/>
            <person name="Miyauchi S."/>
            <person name="Morin E."/>
            <person name="Drula E."/>
            <person name="Courty P.E."/>
            <person name="Chicoki N."/>
            <person name="Fauchery L."/>
            <person name="Kohler A."/>
            <person name="Kuo A."/>
            <person name="Labutti K."/>
            <person name="Pangilinan J."/>
            <person name="Lipzen A."/>
            <person name="Riley R."/>
            <person name="Andreopoulos W."/>
            <person name="He G."/>
            <person name="Johnson J."/>
            <person name="Barry K.W."/>
            <person name="Grigoriev I.V."/>
            <person name="Nagy L."/>
            <person name="Hibbett D."/>
            <person name="Henrissat B."/>
            <person name="Matheny P.B."/>
            <person name="Labbe J."/>
            <person name="Martin F."/>
        </authorList>
    </citation>
    <scope>NUCLEOTIDE SEQUENCE</scope>
    <source>
        <strain evidence="1">FP105234-sp</strain>
    </source>
</reference>
<dbReference type="EMBL" id="MU276094">
    <property type="protein sequence ID" value="KAI0041904.1"/>
    <property type="molecule type" value="Genomic_DNA"/>
</dbReference>
<sequence>MSTYPPFGLGVEFVSIVDLAIFDYKLVQDGDVHEIDKLWGAATGLGMWYLKNHGTEDEVEAMYGVAHDAFAIPQEEKDQYDHWKEGGWFGYHKLQAASYTETGPKLDLVEYFNISQNDILGFPDPIHRAYPPAVTAYTESVLQPFTHKSSEVNDTLLNVLNDRLGLPQGALRQRHRPHEKSGSQVRVTRTFPNPAVLPNRSLFNAHNDYGTLALLHSRIGGLQVFSHDWKHWNKQPIPNHAVCIIGDSLDNLTCGILHSALHAVVSPLGEQKAYERTSIVYLTRPEDFSSLDPMEGESTMIGEKVAMLKSAGGYANYGVTNGRTVEEFWRGMAAWRRMNAGCIAADERWRVEQPAH</sequence>
<organism evidence="1 2">
    <name type="scientific">Auriscalpium vulgare</name>
    <dbReference type="NCBI Taxonomy" id="40419"/>
    <lineage>
        <taxon>Eukaryota</taxon>
        <taxon>Fungi</taxon>
        <taxon>Dikarya</taxon>
        <taxon>Basidiomycota</taxon>
        <taxon>Agaricomycotina</taxon>
        <taxon>Agaricomycetes</taxon>
        <taxon>Russulales</taxon>
        <taxon>Auriscalpiaceae</taxon>
        <taxon>Auriscalpium</taxon>
    </lineage>
</organism>
<protein>
    <submittedName>
        <fullName evidence="1">Clavaminate synthase-like protein</fullName>
    </submittedName>
</protein>
<gene>
    <name evidence="1" type="ORF">FA95DRAFT_1500769</name>
</gene>
<reference evidence="1" key="2">
    <citation type="journal article" date="2022" name="New Phytol.">
        <title>Evolutionary transition to the ectomycorrhizal habit in the genomes of a hyperdiverse lineage of mushroom-forming fungi.</title>
        <authorList>
            <person name="Looney B."/>
            <person name="Miyauchi S."/>
            <person name="Morin E."/>
            <person name="Drula E."/>
            <person name="Courty P.E."/>
            <person name="Kohler A."/>
            <person name="Kuo A."/>
            <person name="LaButti K."/>
            <person name="Pangilinan J."/>
            <person name="Lipzen A."/>
            <person name="Riley R."/>
            <person name="Andreopoulos W."/>
            <person name="He G."/>
            <person name="Johnson J."/>
            <person name="Nolan M."/>
            <person name="Tritt A."/>
            <person name="Barry K.W."/>
            <person name="Grigoriev I.V."/>
            <person name="Nagy L.G."/>
            <person name="Hibbett D."/>
            <person name="Henrissat B."/>
            <person name="Matheny P.B."/>
            <person name="Labbe J."/>
            <person name="Martin F.M."/>
        </authorList>
    </citation>
    <scope>NUCLEOTIDE SEQUENCE</scope>
    <source>
        <strain evidence="1">FP105234-sp</strain>
    </source>
</reference>